<reference evidence="1 2" key="1">
    <citation type="journal article" date="2021" name="Elife">
        <title>Chloroplast acquisition without the gene transfer in kleptoplastic sea slugs, Plakobranchus ocellatus.</title>
        <authorList>
            <person name="Maeda T."/>
            <person name="Takahashi S."/>
            <person name="Yoshida T."/>
            <person name="Shimamura S."/>
            <person name="Takaki Y."/>
            <person name="Nagai Y."/>
            <person name="Toyoda A."/>
            <person name="Suzuki Y."/>
            <person name="Arimoto A."/>
            <person name="Ishii H."/>
            <person name="Satoh N."/>
            <person name="Nishiyama T."/>
            <person name="Hasebe M."/>
            <person name="Maruyama T."/>
            <person name="Minagawa J."/>
            <person name="Obokata J."/>
            <person name="Shigenobu S."/>
        </authorList>
    </citation>
    <scope>NUCLEOTIDE SEQUENCE [LARGE SCALE GENOMIC DNA]</scope>
</reference>
<dbReference type="Proteomes" id="UP000762676">
    <property type="component" value="Unassembled WGS sequence"/>
</dbReference>
<gene>
    <name evidence="1" type="ORF">ElyMa_002603200</name>
</gene>
<dbReference type="EMBL" id="BMAT01005364">
    <property type="protein sequence ID" value="GFR91856.1"/>
    <property type="molecule type" value="Genomic_DNA"/>
</dbReference>
<proteinExistence type="predicted"/>
<evidence type="ECO:0000313" key="2">
    <source>
        <dbReference type="Proteomes" id="UP000762676"/>
    </source>
</evidence>
<evidence type="ECO:0000313" key="1">
    <source>
        <dbReference type="EMBL" id="GFR91856.1"/>
    </source>
</evidence>
<keyword evidence="2" id="KW-1185">Reference proteome</keyword>
<sequence>MEKEKLPDGKVQNLRSVFFFRCPAVKTKMLPASLMLESSVSYCPEETPVTDSPSIGLWLEMPAVDASIWTPEAAWAF</sequence>
<protein>
    <submittedName>
        <fullName evidence="1">Uncharacterized protein</fullName>
    </submittedName>
</protein>
<organism evidence="1 2">
    <name type="scientific">Elysia marginata</name>
    <dbReference type="NCBI Taxonomy" id="1093978"/>
    <lineage>
        <taxon>Eukaryota</taxon>
        <taxon>Metazoa</taxon>
        <taxon>Spiralia</taxon>
        <taxon>Lophotrochozoa</taxon>
        <taxon>Mollusca</taxon>
        <taxon>Gastropoda</taxon>
        <taxon>Heterobranchia</taxon>
        <taxon>Euthyneura</taxon>
        <taxon>Panpulmonata</taxon>
        <taxon>Sacoglossa</taxon>
        <taxon>Placobranchoidea</taxon>
        <taxon>Plakobranchidae</taxon>
        <taxon>Elysia</taxon>
    </lineage>
</organism>
<name>A0AAV4H2M3_9GAST</name>
<dbReference type="AlphaFoldDB" id="A0AAV4H2M3"/>
<accession>A0AAV4H2M3</accession>
<comment type="caution">
    <text evidence="1">The sequence shown here is derived from an EMBL/GenBank/DDBJ whole genome shotgun (WGS) entry which is preliminary data.</text>
</comment>